<organism evidence="1 2">
    <name type="scientific">Rufibacter radiotolerans</name>
    <dbReference type="NCBI Taxonomy" id="1379910"/>
    <lineage>
        <taxon>Bacteria</taxon>
        <taxon>Pseudomonadati</taxon>
        <taxon>Bacteroidota</taxon>
        <taxon>Cytophagia</taxon>
        <taxon>Cytophagales</taxon>
        <taxon>Hymenobacteraceae</taxon>
        <taxon>Rufibacter</taxon>
    </lineage>
</organism>
<dbReference type="PATRIC" id="fig|1379910.4.peg.884"/>
<sequence>MFCKISADVETGCYLSVAVLVKNKVPLWDTGGGDMVVVGEKTNNGGTAGSKGPCRQQAPKMFSKERSSGFAIRKLGKGDL</sequence>
<gene>
    <name evidence="1" type="ORF">TH63_04065</name>
</gene>
<accession>A0A0H4VH43</accession>
<dbReference type="EMBL" id="CP010777">
    <property type="protein sequence ID" value="AKQ44990.1"/>
    <property type="molecule type" value="Genomic_DNA"/>
</dbReference>
<proteinExistence type="predicted"/>
<name>A0A0H4VH43_9BACT</name>
<keyword evidence="2" id="KW-1185">Reference proteome</keyword>
<protein>
    <submittedName>
        <fullName evidence="1">Uncharacterized protein</fullName>
    </submittedName>
</protein>
<dbReference type="Proteomes" id="UP000036458">
    <property type="component" value="Chromosome"/>
</dbReference>
<evidence type="ECO:0000313" key="2">
    <source>
        <dbReference type="Proteomes" id="UP000036458"/>
    </source>
</evidence>
<dbReference type="AlphaFoldDB" id="A0A0H4VH43"/>
<reference evidence="1 2" key="1">
    <citation type="submission" date="2015-01" db="EMBL/GenBank/DDBJ databases">
        <title>Rufibacter sp./DG31D/ whole genome sequencing.</title>
        <authorList>
            <person name="Kim M.K."/>
            <person name="Srinivasan S."/>
            <person name="Lee J.-J."/>
        </authorList>
    </citation>
    <scope>NUCLEOTIDE SEQUENCE [LARGE SCALE GENOMIC DNA]</scope>
    <source>
        <strain evidence="1 2">DG31D</strain>
    </source>
</reference>
<evidence type="ECO:0000313" key="1">
    <source>
        <dbReference type="EMBL" id="AKQ44990.1"/>
    </source>
</evidence>
<dbReference type="KEGG" id="ruf:TH63_04065"/>